<gene>
    <name evidence="2" type="ORF">CA85_09300</name>
</gene>
<dbReference type="AlphaFoldDB" id="A0A5C5YE73"/>
<evidence type="ECO:0000313" key="3">
    <source>
        <dbReference type="Proteomes" id="UP000318053"/>
    </source>
</evidence>
<name>A0A5C5YE73_9BACT</name>
<sequence>MGTDATDAARKFSHSAGGRFKGHERATESVATPEPAKESGAASQYGRECIQRHTKNSSSRRRSRDRLTPVGIRTGNIFYQGLIWLHKSKLCQFLNLKTNALFHQRVGPDNPERLAYEDRFDLPRDRGEIAGGHSGRRHVARGGTRRQPAFCFPAAHRGAFLRRFTTTTTAGLVGVMRLPALAVNRDRARDCGMPYCSSHR</sequence>
<evidence type="ECO:0000256" key="1">
    <source>
        <dbReference type="SAM" id="MobiDB-lite"/>
    </source>
</evidence>
<comment type="caution">
    <text evidence="2">The sequence shown here is derived from an EMBL/GenBank/DDBJ whole genome shotgun (WGS) entry which is preliminary data.</text>
</comment>
<dbReference type="Proteomes" id="UP000318053">
    <property type="component" value="Unassembled WGS sequence"/>
</dbReference>
<feature type="region of interest" description="Disordered" evidence="1">
    <location>
        <begin position="1"/>
        <end position="67"/>
    </location>
</feature>
<feature type="compositionally biased region" description="Basic residues" evidence="1">
    <location>
        <begin position="52"/>
        <end position="64"/>
    </location>
</feature>
<reference evidence="2 3" key="1">
    <citation type="submission" date="2019-02" db="EMBL/GenBank/DDBJ databases">
        <title>Deep-cultivation of Planctomycetes and their phenomic and genomic characterization uncovers novel biology.</title>
        <authorList>
            <person name="Wiegand S."/>
            <person name="Jogler M."/>
            <person name="Boedeker C."/>
            <person name="Pinto D."/>
            <person name="Vollmers J."/>
            <person name="Rivas-Marin E."/>
            <person name="Kohn T."/>
            <person name="Peeters S.H."/>
            <person name="Heuer A."/>
            <person name="Rast P."/>
            <person name="Oberbeckmann S."/>
            <person name="Bunk B."/>
            <person name="Jeske O."/>
            <person name="Meyerdierks A."/>
            <person name="Storesund J.E."/>
            <person name="Kallscheuer N."/>
            <person name="Luecker S."/>
            <person name="Lage O.M."/>
            <person name="Pohl T."/>
            <person name="Merkel B.J."/>
            <person name="Hornburger P."/>
            <person name="Mueller R.-W."/>
            <person name="Bruemmer F."/>
            <person name="Labrenz M."/>
            <person name="Spormann A.M."/>
            <person name="Op Den Camp H."/>
            <person name="Overmann J."/>
            <person name="Amann R."/>
            <person name="Jetten M.S.M."/>
            <person name="Mascher T."/>
            <person name="Medema M.H."/>
            <person name="Devos D.P."/>
            <person name="Kaster A.-K."/>
            <person name="Ovreas L."/>
            <person name="Rohde M."/>
            <person name="Galperin M.Y."/>
            <person name="Jogler C."/>
        </authorList>
    </citation>
    <scope>NUCLEOTIDE SEQUENCE [LARGE SCALE GENOMIC DNA]</scope>
    <source>
        <strain evidence="2 3">CA85</strain>
    </source>
</reference>
<organism evidence="2 3">
    <name type="scientific">Allorhodopirellula solitaria</name>
    <dbReference type="NCBI Taxonomy" id="2527987"/>
    <lineage>
        <taxon>Bacteria</taxon>
        <taxon>Pseudomonadati</taxon>
        <taxon>Planctomycetota</taxon>
        <taxon>Planctomycetia</taxon>
        <taxon>Pirellulales</taxon>
        <taxon>Pirellulaceae</taxon>
        <taxon>Allorhodopirellula</taxon>
    </lineage>
</organism>
<keyword evidence="3" id="KW-1185">Reference proteome</keyword>
<evidence type="ECO:0000313" key="2">
    <source>
        <dbReference type="EMBL" id="TWT74046.1"/>
    </source>
</evidence>
<dbReference type="EMBL" id="SJPK01000002">
    <property type="protein sequence ID" value="TWT74046.1"/>
    <property type="molecule type" value="Genomic_DNA"/>
</dbReference>
<accession>A0A5C5YE73</accession>
<proteinExistence type="predicted"/>
<protein>
    <submittedName>
        <fullName evidence="2">Uncharacterized protein</fullName>
    </submittedName>
</protein>